<comment type="caution">
    <text evidence="4">The sequence shown here is derived from an EMBL/GenBank/DDBJ whole genome shotgun (WGS) entry which is preliminary data.</text>
</comment>
<dbReference type="Pfam" id="PF07593">
    <property type="entry name" value="UnbV_ASPIC"/>
    <property type="match status" value="1"/>
</dbReference>
<dbReference type="PANTHER" id="PTHR16026:SF0">
    <property type="entry name" value="CARTILAGE ACIDIC PROTEIN 1"/>
    <property type="match status" value="1"/>
</dbReference>
<feature type="chain" id="PRO_5020653319" evidence="2">
    <location>
        <begin position="26"/>
        <end position="642"/>
    </location>
</feature>
<dbReference type="Gene3D" id="2.130.10.130">
    <property type="entry name" value="Integrin alpha, N-terminal"/>
    <property type="match status" value="2"/>
</dbReference>
<sequence>MALKINKIYLLGSFLILGSNGTGHAQQFVLANQESQLIFSHINAAEQPREATMVIAGGAVADFDFDGYPDFYLLGGSDQNNALFKNNNDGTFTNIANQAGVDLFNILGSGPTFADVDGDFDLDLMVFSINLWDQPFGSDVDLIENRPRLFINQNDGTFLDTTTSSGFYSGMPSYAGSFADLDQDGDLDLFMTHWSSDSETTSKQLFWQNNGSGQFTDVTIDYLGFTQNANLNKWSFTPHITDINEDGWIDVLLAADFETTRIFYGTGGLPGPDTPLYMVSQPSFISDENGMGSAVADYDNDGDLDWFVTSIWDPNGIPEGNWGVTGNRLYKNLGSGVFEDATDEAGVREGYWGWGACFADFNNDGYLDIYHENGFANELHAGEFLNDPARLFMSNGNGTFTESSASAGLHFTGQGRGISCVDYDLDGDLDILIIPNNEAYQLYKNTSNNSNNYLSVNLFDHGPNPYAINAKIKVNTTGMSQLREVSSSNNYVSNNPLQQHFGLGLATSINSIEVTWPDGMQQNITNNLSVNEIISIGRYCHTTFIQSADISNQTTEVAVYLHDLMGLPLSSQAVSLTINKGPNTGVVINSTTDPLGRAIFTVNSNAVGTDRISYSFNHDNQAQICRSLIKWNNDIIFVDRFE</sequence>
<gene>
    <name evidence="4" type="ORF">C8D91_0073</name>
</gene>
<feature type="signal peptide" evidence="2">
    <location>
        <begin position="1"/>
        <end position="25"/>
    </location>
</feature>
<dbReference type="InterPro" id="IPR011519">
    <property type="entry name" value="UnbV_ASPIC"/>
</dbReference>
<evidence type="ECO:0000259" key="3">
    <source>
        <dbReference type="Pfam" id="PF07593"/>
    </source>
</evidence>
<reference evidence="4 5" key="1">
    <citation type="submission" date="2019-03" db="EMBL/GenBank/DDBJ databases">
        <title>Genomic Encyclopedia of Type Strains, Phase IV (KMG-IV): sequencing the most valuable type-strain genomes for metagenomic binning, comparative biology and taxonomic classification.</title>
        <authorList>
            <person name="Goeker M."/>
        </authorList>
    </citation>
    <scope>NUCLEOTIDE SEQUENCE [LARGE SCALE GENOMIC DNA]</scope>
    <source>
        <strain evidence="4 5">DSM 25488</strain>
    </source>
</reference>
<feature type="domain" description="ASPIC/UnbV" evidence="3">
    <location>
        <begin position="467"/>
        <end position="531"/>
    </location>
</feature>
<dbReference type="Gene3D" id="2.60.40.10">
    <property type="entry name" value="Immunoglobulins"/>
    <property type="match status" value="1"/>
</dbReference>
<organism evidence="4 5">
    <name type="scientific">Marinicella litoralis</name>
    <dbReference type="NCBI Taxonomy" id="644220"/>
    <lineage>
        <taxon>Bacteria</taxon>
        <taxon>Pseudomonadati</taxon>
        <taxon>Pseudomonadota</taxon>
        <taxon>Gammaproteobacteria</taxon>
        <taxon>Lysobacterales</taxon>
        <taxon>Marinicellaceae</taxon>
        <taxon>Marinicella</taxon>
    </lineage>
</organism>
<dbReference type="InterPro" id="IPR013783">
    <property type="entry name" value="Ig-like_fold"/>
</dbReference>
<dbReference type="SUPFAM" id="SSF49373">
    <property type="entry name" value="Invasin/intimin cell-adhesion fragments"/>
    <property type="match status" value="1"/>
</dbReference>
<keyword evidence="1 2" id="KW-0732">Signal</keyword>
<evidence type="ECO:0000256" key="2">
    <source>
        <dbReference type="SAM" id="SignalP"/>
    </source>
</evidence>
<dbReference type="InterPro" id="IPR013517">
    <property type="entry name" value="FG-GAP"/>
</dbReference>
<dbReference type="AlphaFoldDB" id="A0A4R6XZK1"/>
<evidence type="ECO:0000313" key="4">
    <source>
        <dbReference type="EMBL" id="TDR23213.1"/>
    </source>
</evidence>
<dbReference type="InterPro" id="IPR008964">
    <property type="entry name" value="Invasin/intimin_cell_adhesion"/>
</dbReference>
<dbReference type="InterPro" id="IPR028994">
    <property type="entry name" value="Integrin_alpha_N"/>
</dbReference>
<dbReference type="SUPFAM" id="SSF69318">
    <property type="entry name" value="Integrin alpha N-terminal domain"/>
    <property type="match status" value="1"/>
</dbReference>
<evidence type="ECO:0000313" key="5">
    <source>
        <dbReference type="Proteomes" id="UP000295724"/>
    </source>
</evidence>
<dbReference type="Pfam" id="PF13517">
    <property type="entry name" value="FG-GAP_3"/>
    <property type="match status" value="5"/>
</dbReference>
<dbReference type="InterPro" id="IPR027039">
    <property type="entry name" value="Crtac1"/>
</dbReference>
<accession>A0A4R6XZK1</accession>
<dbReference type="EMBL" id="SNZB01000001">
    <property type="protein sequence ID" value="TDR23213.1"/>
    <property type="molecule type" value="Genomic_DNA"/>
</dbReference>
<keyword evidence="5" id="KW-1185">Reference proteome</keyword>
<name>A0A4R6XZK1_9GAMM</name>
<protein>
    <submittedName>
        <fullName evidence="4">VCBS repeat protein</fullName>
    </submittedName>
</protein>
<dbReference type="Proteomes" id="UP000295724">
    <property type="component" value="Unassembled WGS sequence"/>
</dbReference>
<dbReference type="PANTHER" id="PTHR16026">
    <property type="entry name" value="CARTILAGE ACIDIC PROTEIN 1"/>
    <property type="match status" value="1"/>
</dbReference>
<evidence type="ECO:0000256" key="1">
    <source>
        <dbReference type="ARBA" id="ARBA00022729"/>
    </source>
</evidence>
<proteinExistence type="predicted"/>